<keyword evidence="4" id="KW-1005">Bacterial flagellum biogenesis</keyword>
<evidence type="ECO:0000256" key="5">
    <source>
        <dbReference type="ARBA" id="ARBA00023015"/>
    </source>
</evidence>
<keyword evidence="3" id="KW-0678">Repressor</keyword>
<keyword evidence="5" id="KW-0805">Transcription regulation</keyword>
<evidence type="ECO:0000259" key="10">
    <source>
        <dbReference type="Pfam" id="PF04316"/>
    </source>
</evidence>
<dbReference type="InterPro" id="IPR007412">
    <property type="entry name" value="FlgM"/>
</dbReference>
<comment type="similarity">
    <text evidence="1">Belongs to the FlgM family.</text>
</comment>
<dbReference type="RefSeq" id="WP_290263681.1">
    <property type="nucleotide sequence ID" value="NZ_JAUFQG010000006.1"/>
</dbReference>
<evidence type="ECO:0000313" key="12">
    <source>
        <dbReference type="Proteomes" id="UP001595840"/>
    </source>
</evidence>
<evidence type="ECO:0000256" key="8">
    <source>
        <dbReference type="ARBA" id="ARBA00030117"/>
    </source>
</evidence>
<feature type="region of interest" description="Disordered" evidence="9">
    <location>
        <begin position="1"/>
        <end position="42"/>
    </location>
</feature>
<feature type="domain" description="Anti-sigma-28 factor FlgM C-terminal" evidence="10">
    <location>
        <begin position="40"/>
        <end position="93"/>
    </location>
</feature>
<dbReference type="InterPro" id="IPR035890">
    <property type="entry name" value="Anti-sigma-28_factor_FlgM_sf"/>
</dbReference>
<evidence type="ECO:0000256" key="4">
    <source>
        <dbReference type="ARBA" id="ARBA00022795"/>
    </source>
</evidence>
<dbReference type="EMBL" id="JBHSCX010000004">
    <property type="protein sequence ID" value="MFC4361745.1"/>
    <property type="molecule type" value="Genomic_DNA"/>
</dbReference>
<dbReference type="NCBIfam" id="TIGR03824">
    <property type="entry name" value="FlgM_jcvi"/>
    <property type="match status" value="1"/>
</dbReference>
<evidence type="ECO:0000313" key="11">
    <source>
        <dbReference type="EMBL" id="MFC4361745.1"/>
    </source>
</evidence>
<dbReference type="InterPro" id="IPR031316">
    <property type="entry name" value="FlgM_C"/>
</dbReference>
<dbReference type="SUPFAM" id="SSF101498">
    <property type="entry name" value="Anti-sigma factor FlgM"/>
    <property type="match status" value="1"/>
</dbReference>
<evidence type="ECO:0000256" key="1">
    <source>
        <dbReference type="ARBA" id="ARBA00005322"/>
    </source>
</evidence>
<accession>A0ABV8V1H5</accession>
<proteinExistence type="inferred from homology"/>
<evidence type="ECO:0000256" key="3">
    <source>
        <dbReference type="ARBA" id="ARBA00022491"/>
    </source>
</evidence>
<keyword evidence="6" id="KW-0804">Transcription</keyword>
<protein>
    <recommendedName>
        <fullName evidence="2">Negative regulator of flagellin synthesis</fullName>
    </recommendedName>
    <alternativeName>
        <fullName evidence="8">Anti-sigma-28 factor</fullName>
    </alternativeName>
</protein>
<keyword evidence="11" id="KW-0969">Cilium</keyword>
<comment type="function">
    <text evidence="7">Responsible for the coupling of flagellin expression to flagellar assembly by preventing expression of the flagellin genes when a component of the middle class of proteins is defective. It negatively regulates flagellar genes by inhibiting the activity of FliA by directly binding to FliA.</text>
</comment>
<dbReference type="Pfam" id="PF04316">
    <property type="entry name" value="FlgM"/>
    <property type="match status" value="1"/>
</dbReference>
<evidence type="ECO:0000256" key="6">
    <source>
        <dbReference type="ARBA" id="ARBA00023163"/>
    </source>
</evidence>
<reference evidence="12" key="1">
    <citation type="journal article" date="2019" name="Int. J. Syst. Evol. Microbiol.">
        <title>The Global Catalogue of Microorganisms (GCM) 10K type strain sequencing project: providing services to taxonomists for standard genome sequencing and annotation.</title>
        <authorList>
            <consortium name="The Broad Institute Genomics Platform"/>
            <consortium name="The Broad Institute Genome Sequencing Center for Infectious Disease"/>
            <person name="Wu L."/>
            <person name="Ma J."/>
        </authorList>
    </citation>
    <scope>NUCLEOTIDE SEQUENCE [LARGE SCALE GENOMIC DNA]</scope>
    <source>
        <strain evidence="12">CECT 8570</strain>
    </source>
</reference>
<sequence length="98" mass="10159">MIIDPKAGLTGLSSQQSQRASQKPEGESGKAGKTDAPKLDSVQLSDQAHSLKRLEDNIAAAPAVNEDKVAALRAAIADGSYQINANSIAEKMLASEGI</sequence>
<organism evidence="11 12">
    <name type="scientific">Simiduia curdlanivorans</name>
    <dbReference type="NCBI Taxonomy" id="1492769"/>
    <lineage>
        <taxon>Bacteria</taxon>
        <taxon>Pseudomonadati</taxon>
        <taxon>Pseudomonadota</taxon>
        <taxon>Gammaproteobacteria</taxon>
        <taxon>Cellvibrionales</taxon>
        <taxon>Cellvibrionaceae</taxon>
        <taxon>Simiduia</taxon>
    </lineage>
</organism>
<feature type="compositionally biased region" description="Basic and acidic residues" evidence="9">
    <location>
        <begin position="22"/>
        <end position="38"/>
    </location>
</feature>
<keyword evidence="11" id="KW-0966">Cell projection</keyword>
<keyword evidence="12" id="KW-1185">Reference proteome</keyword>
<evidence type="ECO:0000256" key="7">
    <source>
        <dbReference type="ARBA" id="ARBA00024739"/>
    </source>
</evidence>
<evidence type="ECO:0000256" key="2">
    <source>
        <dbReference type="ARBA" id="ARBA00017823"/>
    </source>
</evidence>
<feature type="compositionally biased region" description="Polar residues" evidence="9">
    <location>
        <begin position="11"/>
        <end position="21"/>
    </location>
</feature>
<dbReference type="Proteomes" id="UP001595840">
    <property type="component" value="Unassembled WGS sequence"/>
</dbReference>
<comment type="caution">
    <text evidence="11">The sequence shown here is derived from an EMBL/GenBank/DDBJ whole genome shotgun (WGS) entry which is preliminary data.</text>
</comment>
<name>A0ABV8V1H5_9GAMM</name>
<gene>
    <name evidence="11" type="primary">flgM</name>
    <name evidence="11" type="ORF">ACFOX3_05480</name>
</gene>
<keyword evidence="11" id="KW-0282">Flagellum</keyword>
<evidence type="ECO:0000256" key="9">
    <source>
        <dbReference type="SAM" id="MobiDB-lite"/>
    </source>
</evidence>